<proteinExistence type="inferred from homology"/>
<feature type="compositionally biased region" description="Low complexity" evidence="9">
    <location>
        <begin position="346"/>
        <end position="370"/>
    </location>
</feature>
<evidence type="ECO:0000259" key="10">
    <source>
        <dbReference type="Pfam" id="PF06144"/>
    </source>
</evidence>
<dbReference type="Gene3D" id="3.40.50.300">
    <property type="entry name" value="P-loop containing nucleotide triphosphate hydrolases"/>
    <property type="match status" value="1"/>
</dbReference>
<reference evidence="12 13" key="1">
    <citation type="submission" date="2021-02" db="EMBL/GenBank/DDBJ databases">
        <authorList>
            <person name="Han P."/>
        </authorList>
    </citation>
    <scope>NUCLEOTIDE SEQUENCE [LARGE SCALE GENOMIC DNA]</scope>
    <source>
        <strain evidence="12">Candidatus Nitrospira sp. ZN2</strain>
    </source>
</reference>
<feature type="domain" description="DNA polymerase III delta subunit-like C-terminal" evidence="11">
    <location>
        <begin position="214"/>
        <end position="317"/>
    </location>
</feature>
<protein>
    <recommendedName>
        <fullName evidence="2">DNA polymerase III subunit delta</fullName>
        <ecNumber evidence="1">2.7.7.7</ecNumber>
    </recommendedName>
</protein>
<comment type="caution">
    <text evidence="12">The sequence shown here is derived from an EMBL/GenBank/DDBJ whole genome shotgun (WGS) entry which is preliminary data.</text>
</comment>
<keyword evidence="6" id="KW-0239">DNA-directed DNA polymerase</keyword>
<keyword evidence="3 12" id="KW-0808">Transferase</keyword>
<evidence type="ECO:0000256" key="3">
    <source>
        <dbReference type="ARBA" id="ARBA00022679"/>
    </source>
</evidence>
<dbReference type="Pfam" id="PF21694">
    <property type="entry name" value="DNA_pol3_delta_C"/>
    <property type="match status" value="1"/>
</dbReference>
<evidence type="ECO:0000313" key="13">
    <source>
        <dbReference type="Proteomes" id="UP000675880"/>
    </source>
</evidence>
<evidence type="ECO:0000256" key="6">
    <source>
        <dbReference type="ARBA" id="ARBA00022932"/>
    </source>
</evidence>
<dbReference type="Pfam" id="PF06144">
    <property type="entry name" value="DNA_pol3_delta"/>
    <property type="match status" value="1"/>
</dbReference>
<dbReference type="Gene3D" id="1.20.272.10">
    <property type="match status" value="1"/>
</dbReference>
<evidence type="ECO:0000259" key="11">
    <source>
        <dbReference type="Pfam" id="PF21694"/>
    </source>
</evidence>
<dbReference type="InterPro" id="IPR048466">
    <property type="entry name" value="DNA_pol3_delta-like_C"/>
</dbReference>
<dbReference type="Proteomes" id="UP000675880">
    <property type="component" value="Unassembled WGS sequence"/>
</dbReference>
<dbReference type="PANTHER" id="PTHR34388">
    <property type="entry name" value="DNA POLYMERASE III SUBUNIT DELTA"/>
    <property type="match status" value="1"/>
</dbReference>
<dbReference type="InterPro" id="IPR005790">
    <property type="entry name" value="DNA_polIII_delta"/>
</dbReference>
<dbReference type="SUPFAM" id="SSF48019">
    <property type="entry name" value="post-AAA+ oligomerization domain-like"/>
    <property type="match status" value="1"/>
</dbReference>
<dbReference type="PANTHER" id="PTHR34388:SF1">
    <property type="entry name" value="DNA POLYMERASE III SUBUNIT DELTA"/>
    <property type="match status" value="1"/>
</dbReference>
<keyword evidence="5" id="KW-0235">DNA replication</keyword>
<dbReference type="Gene3D" id="1.10.8.60">
    <property type="match status" value="1"/>
</dbReference>
<comment type="similarity">
    <text evidence="7">Belongs to the DNA polymerase HolA subunit family.</text>
</comment>
<accession>A0ABM8QTM1</accession>
<evidence type="ECO:0000256" key="1">
    <source>
        <dbReference type="ARBA" id="ARBA00012417"/>
    </source>
</evidence>
<dbReference type="InterPro" id="IPR010372">
    <property type="entry name" value="DNA_pol3_delta_N"/>
</dbReference>
<evidence type="ECO:0000256" key="8">
    <source>
        <dbReference type="ARBA" id="ARBA00049244"/>
    </source>
</evidence>
<dbReference type="GO" id="GO:0003887">
    <property type="term" value="F:DNA-directed DNA polymerase activity"/>
    <property type="evidence" value="ECO:0007669"/>
    <property type="project" value="UniProtKB-EC"/>
</dbReference>
<evidence type="ECO:0000256" key="5">
    <source>
        <dbReference type="ARBA" id="ARBA00022705"/>
    </source>
</evidence>
<dbReference type="EC" id="2.7.7.7" evidence="1"/>
<sequence length="370" mass="40518">MGASVTSLELSQALARSGVGPLYAVVGEEDYLRDQAVAALRVAALGSASDSGFNYDIFHGDDAAVEDVLACAAEIPVFAERRVVVYKTVEKLPAREGEKLLSYFSAPNDTTTLVVVAVKLDGRLKWTQALTKQAVSVSCAPLREAQLSTWIRQEAVALGVRMQDDAIQLLKEVGSESLYAVKRELEKLAAYVPSERTVQSAEVEALRGTEPGASVFDLMNAIGAHDHGRAMRILTRNVENGEAPLRILGALVWQYRRLWKLKEQMKSGGREGEAARTFRMDPSRVRGFFAQFPDTQLTQAFQWFLDTDSKLKGGSGSSPVRVMEDLLFRLCGQPSKPTASVERMQTASPAPRPSSSRPVSNVRTVTTRKR</sequence>
<feature type="region of interest" description="Disordered" evidence="9">
    <location>
        <begin position="334"/>
        <end position="370"/>
    </location>
</feature>
<feature type="domain" description="DNA polymerase III delta N-terminal" evidence="10">
    <location>
        <begin position="23"/>
        <end position="139"/>
    </location>
</feature>
<dbReference type="NCBIfam" id="TIGR01128">
    <property type="entry name" value="holA"/>
    <property type="match status" value="1"/>
</dbReference>
<name>A0ABM8QTM1_9BACT</name>
<dbReference type="EMBL" id="CAJNBJ010000001">
    <property type="protein sequence ID" value="CAE6714802.1"/>
    <property type="molecule type" value="Genomic_DNA"/>
</dbReference>
<keyword evidence="13" id="KW-1185">Reference proteome</keyword>
<evidence type="ECO:0000256" key="7">
    <source>
        <dbReference type="ARBA" id="ARBA00034754"/>
    </source>
</evidence>
<evidence type="ECO:0000256" key="4">
    <source>
        <dbReference type="ARBA" id="ARBA00022695"/>
    </source>
</evidence>
<evidence type="ECO:0000256" key="2">
    <source>
        <dbReference type="ARBA" id="ARBA00017703"/>
    </source>
</evidence>
<dbReference type="SUPFAM" id="SSF52540">
    <property type="entry name" value="P-loop containing nucleoside triphosphate hydrolases"/>
    <property type="match status" value="1"/>
</dbReference>
<dbReference type="InterPro" id="IPR008921">
    <property type="entry name" value="DNA_pol3_clamp-load_cplx_C"/>
</dbReference>
<comment type="catalytic activity">
    <reaction evidence="8">
        <text>DNA(n) + a 2'-deoxyribonucleoside 5'-triphosphate = DNA(n+1) + diphosphate</text>
        <dbReference type="Rhea" id="RHEA:22508"/>
        <dbReference type="Rhea" id="RHEA-COMP:17339"/>
        <dbReference type="Rhea" id="RHEA-COMP:17340"/>
        <dbReference type="ChEBI" id="CHEBI:33019"/>
        <dbReference type="ChEBI" id="CHEBI:61560"/>
        <dbReference type="ChEBI" id="CHEBI:173112"/>
        <dbReference type="EC" id="2.7.7.7"/>
    </reaction>
</comment>
<evidence type="ECO:0000256" key="9">
    <source>
        <dbReference type="SAM" id="MobiDB-lite"/>
    </source>
</evidence>
<gene>
    <name evidence="12" type="ORF">NSPZN2_11396</name>
</gene>
<organism evidence="12 13">
    <name type="scientific">Nitrospira defluvii</name>
    <dbReference type="NCBI Taxonomy" id="330214"/>
    <lineage>
        <taxon>Bacteria</taxon>
        <taxon>Pseudomonadati</taxon>
        <taxon>Nitrospirota</taxon>
        <taxon>Nitrospiria</taxon>
        <taxon>Nitrospirales</taxon>
        <taxon>Nitrospiraceae</taxon>
        <taxon>Nitrospira</taxon>
    </lineage>
</organism>
<keyword evidence="4 12" id="KW-0548">Nucleotidyltransferase</keyword>
<dbReference type="RefSeq" id="WP_213041145.1">
    <property type="nucleotide sequence ID" value="NZ_CAJNBJ010000001.1"/>
</dbReference>
<dbReference type="InterPro" id="IPR027417">
    <property type="entry name" value="P-loop_NTPase"/>
</dbReference>
<evidence type="ECO:0000313" key="12">
    <source>
        <dbReference type="EMBL" id="CAE6714802.1"/>
    </source>
</evidence>